<comment type="caution">
    <text evidence="2">The sequence shown here is derived from an EMBL/GenBank/DDBJ whole genome shotgun (WGS) entry which is preliminary data.</text>
</comment>
<protein>
    <submittedName>
        <fullName evidence="2">Uncharacterized protein</fullName>
    </submittedName>
</protein>
<evidence type="ECO:0000313" key="3">
    <source>
        <dbReference type="Proteomes" id="UP001215598"/>
    </source>
</evidence>
<gene>
    <name evidence="2" type="ORF">B0H16DRAFT_1474406</name>
</gene>
<reference evidence="2" key="1">
    <citation type="submission" date="2023-03" db="EMBL/GenBank/DDBJ databases">
        <title>Massive genome expansion in bonnet fungi (Mycena s.s.) driven by repeated elements and novel gene families across ecological guilds.</title>
        <authorList>
            <consortium name="Lawrence Berkeley National Laboratory"/>
            <person name="Harder C.B."/>
            <person name="Miyauchi S."/>
            <person name="Viragh M."/>
            <person name="Kuo A."/>
            <person name="Thoen E."/>
            <person name="Andreopoulos B."/>
            <person name="Lu D."/>
            <person name="Skrede I."/>
            <person name="Drula E."/>
            <person name="Henrissat B."/>
            <person name="Morin E."/>
            <person name="Kohler A."/>
            <person name="Barry K."/>
            <person name="LaButti K."/>
            <person name="Morin E."/>
            <person name="Salamov A."/>
            <person name="Lipzen A."/>
            <person name="Mereny Z."/>
            <person name="Hegedus B."/>
            <person name="Baldrian P."/>
            <person name="Stursova M."/>
            <person name="Weitz H."/>
            <person name="Taylor A."/>
            <person name="Grigoriev I.V."/>
            <person name="Nagy L.G."/>
            <person name="Martin F."/>
            <person name="Kauserud H."/>
        </authorList>
    </citation>
    <scope>NUCLEOTIDE SEQUENCE</scope>
    <source>
        <strain evidence="2">CBHHK182m</strain>
    </source>
</reference>
<feature type="compositionally biased region" description="Basic and acidic residues" evidence="1">
    <location>
        <begin position="43"/>
        <end position="59"/>
    </location>
</feature>
<sequence length="230" mass="25455">MADSPYARHDANPARTARVRRTAAHVLEGMRALTAGRRRRQRWERAQRGPDDERDERPGTARLGNKWWHGVRYVRGRGNVNVARGIRNRGAAPLPHPRCRLVCADSIALGAGIGCRARRVPAYAEGAVVHARTVPTAPSSSSSSPLPALPVCACELTYSRAGITRRNVTRRARHSPPSQTRLEFGAFTQHQHPPGIESSGFGAEQKYAGLCGSNMRVRGFRSCRRGRRRR</sequence>
<accession>A0AAD7HGR5</accession>
<dbReference type="Proteomes" id="UP001215598">
    <property type="component" value="Unassembled WGS sequence"/>
</dbReference>
<dbReference type="AlphaFoldDB" id="A0AAD7HGR5"/>
<keyword evidence="3" id="KW-1185">Reference proteome</keyword>
<name>A0AAD7HGR5_9AGAR</name>
<evidence type="ECO:0000256" key="1">
    <source>
        <dbReference type="SAM" id="MobiDB-lite"/>
    </source>
</evidence>
<organism evidence="2 3">
    <name type="scientific">Mycena metata</name>
    <dbReference type="NCBI Taxonomy" id="1033252"/>
    <lineage>
        <taxon>Eukaryota</taxon>
        <taxon>Fungi</taxon>
        <taxon>Dikarya</taxon>
        <taxon>Basidiomycota</taxon>
        <taxon>Agaricomycotina</taxon>
        <taxon>Agaricomycetes</taxon>
        <taxon>Agaricomycetidae</taxon>
        <taxon>Agaricales</taxon>
        <taxon>Marasmiineae</taxon>
        <taxon>Mycenaceae</taxon>
        <taxon>Mycena</taxon>
    </lineage>
</organism>
<proteinExistence type="predicted"/>
<dbReference type="EMBL" id="JARKIB010000240">
    <property type="protein sequence ID" value="KAJ7720416.1"/>
    <property type="molecule type" value="Genomic_DNA"/>
</dbReference>
<evidence type="ECO:0000313" key="2">
    <source>
        <dbReference type="EMBL" id="KAJ7720416.1"/>
    </source>
</evidence>
<feature type="region of interest" description="Disordered" evidence="1">
    <location>
        <begin position="36"/>
        <end position="62"/>
    </location>
</feature>